<name>A0A544YNK7_9ACTN</name>
<comment type="caution">
    <text evidence="3">The sequence shown here is derived from an EMBL/GenBank/DDBJ whole genome shotgun (WGS) entry which is preliminary data.</text>
</comment>
<evidence type="ECO:0000313" key="3">
    <source>
        <dbReference type="EMBL" id="TQS18162.1"/>
    </source>
</evidence>
<sequence length="187" mass="20400">MRRLAGLLVVGLLAFGATGCTVPINGITGVGLDQDGNLVIVLAWCGRQPDGVTVYHDTYSEDPTPETYDPDASGPPNPPVDDASYWAPRVAGETASFRLDAPGNGWRADQRIPSLDPAITYRAYGWTRDNTFSTAHVEFQIGDAGKLRRNPGTVLVNDYDPERDKVSDVLLPQAEFDRQGRTKYCDD</sequence>
<organism evidence="3 4">
    <name type="scientific">Microbispora hainanensis</name>
    <dbReference type="NCBI Taxonomy" id="568844"/>
    <lineage>
        <taxon>Bacteria</taxon>
        <taxon>Bacillati</taxon>
        <taxon>Actinomycetota</taxon>
        <taxon>Actinomycetes</taxon>
        <taxon>Streptosporangiales</taxon>
        <taxon>Streptosporangiaceae</taxon>
        <taxon>Microbispora</taxon>
    </lineage>
</organism>
<dbReference type="EMBL" id="VIRM01000035">
    <property type="protein sequence ID" value="TQS18162.1"/>
    <property type="molecule type" value="Genomic_DNA"/>
</dbReference>
<dbReference type="AlphaFoldDB" id="A0A544YNK7"/>
<feature type="signal peptide" evidence="2">
    <location>
        <begin position="1"/>
        <end position="19"/>
    </location>
</feature>
<evidence type="ECO:0000256" key="1">
    <source>
        <dbReference type="SAM" id="MobiDB-lite"/>
    </source>
</evidence>
<reference evidence="3 4" key="1">
    <citation type="submission" date="2019-07" db="EMBL/GenBank/DDBJ databases">
        <title>Microbispora hainanensis DSM 45428.</title>
        <authorList>
            <person name="Thawai C."/>
        </authorList>
    </citation>
    <scope>NUCLEOTIDE SEQUENCE [LARGE SCALE GENOMIC DNA]</scope>
    <source>
        <strain evidence="3 4">DSM 45428</strain>
    </source>
</reference>
<evidence type="ECO:0008006" key="5">
    <source>
        <dbReference type="Google" id="ProtNLM"/>
    </source>
</evidence>
<feature type="chain" id="PRO_5039203921" description="Lipoprotein" evidence="2">
    <location>
        <begin position="20"/>
        <end position="187"/>
    </location>
</feature>
<protein>
    <recommendedName>
        <fullName evidence="5">Lipoprotein</fullName>
    </recommendedName>
</protein>
<dbReference type="RefSeq" id="WP_142622115.1">
    <property type="nucleotide sequence ID" value="NZ_VIRM01000035.1"/>
</dbReference>
<accession>A0A544YNK7</accession>
<keyword evidence="2" id="KW-0732">Signal</keyword>
<evidence type="ECO:0000256" key="2">
    <source>
        <dbReference type="SAM" id="SignalP"/>
    </source>
</evidence>
<dbReference type="Proteomes" id="UP000316541">
    <property type="component" value="Unassembled WGS sequence"/>
</dbReference>
<dbReference type="PROSITE" id="PS51257">
    <property type="entry name" value="PROKAR_LIPOPROTEIN"/>
    <property type="match status" value="1"/>
</dbReference>
<gene>
    <name evidence="3" type="ORF">FLX08_25480</name>
</gene>
<evidence type="ECO:0000313" key="4">
    <source>
        <dbReference type="Proteomes" id="UP000316541"/>
    </source>
</evidence>
<feature type="region of interest" description="Disordered" evidence="1">
    <location>
        <begin position="57"/>
        <end position="81"/>
    </location>
</feature>
<proteinExistence type="predicted"/>